<dbReference type="AlphaFoldDB" id="A0A4Q1K267"/>
<dbReference type="UniPathway" id="UPA00053">
    <property type="reaction ID" value="UER00088"/>
</dbReference>
<evidence type="ECO:0000256" key="10">
    <source>
        <dbReference type="ARBA" id="ARBA00048567"/>
    </source>
</evidence>
<evidence type="ECO:0000256" key="5">
    <source>
        <dbReference type="ARBA" id="ARBA00022679"/>
    </source>
</evidence>
<keyword evidence="13" id="KW-1185">Reference proteome</keyword>
<comment type="subcellular location">
    <subcellularLocation>
        <location evidence="11">Cytoplasm</location>
    </subcellularLocation>
</comment>
<keyword evidence="11" id="KW-0460">Magnesium</keyword>
<dbReference type="InterPro" id="IPR023000">
    <property type="entry name" value="Shikimate_kinase_CS"/>
</dbReference>
<reference evidence="12 13" key="1">
    <citation type="submission" date="2019-01" db="EMBL/GenBank/DDBJ databases">
        <title>Pseudoxanthomonas composti sp. nov., isolated from compost.</title>
        <authorList>
            <person name="Yang G."/>
        </authorList>
    </citation>
    <scope>NUCLEOTIDE SEQUENCE [LARGE SCALE GENOMIC DNA]</scope>
    <source>
        <strain evidence="12 13">GSS15</strain>
    </source>
</reference>
<dbReference type="InterPro" id="IPR027417">
    <property type="entry name" value="P-loop_NTPase"/>
</dbReference>
<evidence type="ECO:0000313" key="12">
    <source>
        <dbReference type="EMBL" id="RXR08666.1"/>
    </source>
</evidence>
<feature type="binding site" evidence="11">
    <location>
        <position position="82"/>
    </location>
    <ligand>
        <name>substrate</name>
    </ligand>
</feature>
<dbReference type="PROSITE" id="PS01128">
    <property type="entry name" value="SHIKIMATE_KINASE"/>
    <property type="match status" value="1"/>
</dbReference>
<dbReference type="RefSeq" id="WP_129469557.1">
    <property type="nucleotide sequence ID" value="NZ_SAWZ01000001.1"/>
</dbReference>
<feature type="binding site" evidence="11">
    <location>
        <position position="60"/>
    </location>
    <ligand>
        <name>substrate</name>
    </ligand>
</feature>
<organism evidence="12 13">
    <name type="scientific">Pseudoxanthomonas composti</name>
    <dbReference type="NCBI Taxonomy" id="2137479"/>
    <lineage>
        <taxon>Bacteria</taxon>
        <taxon>Pseudomonadati</taxon>
        <taxon>Pseudomonadota</taxon>
        <taxon>Gammaproteobacteria</taxon>
        <taxon>Lysobacterales</taxon>
        <taxon>Lysobacteraceae</taxon>
        <taxon>Pseudoxanthomonas</taxon>
    </lineage>
</organism>
<feature type="binding site" evidence="11">
    <location>
        <position position="36"/>
    </location>
    <ligand>
        <name>substrate</name>
    </ligand>
</feature>
<evidence type="ECO:0000256" key="9">
    <source>
        <dbReference type="ARBA" id="ARBA00023141"/>
    </source>
</evidence>
<feature type="binding site" evidence="11">
    <location>
        <position position="18"/>
    </location>
    <ligand>
        <name>Mg(2+)</name>
        <dbReference type="ChEBI" id="CHEBI:18420"/>
    </ligand>
</feature>
<dbReference type="GO" id="GO:0005829">
    <property type="term" value="C:cytosol"/>
    <property type="evidence" value="ECO:0007669"/>
    <property type="project" value="TreeGrafter"/>
</dbReference>
<dbReference type="EMBL" id="SAWZ01000001">
    <property type="protein sequence ID" value="RXR08666.1"/>
    <property type="molecule type" value="Genomic_DNA"/>
</dbReference>
<dbReference type="GO" id="GO:0000287">
    <property type="term" value="F:magnesium ion binding"/>
    <property type="evidence" value="ECO:0007669"/>
    <property type="project" value="UniProtKB-UniRule"/>
</dbReference>
<dbReference type="GO" id="GO:0005524">
    <property type="term" value="F:ATP binding"/>
    <property type="evidence" value="ECO:0007669"/>
    <property type="project" value="UniProtKB-UniRule"/>
</dbReference>
<evidence type="ECO:0000256" key="7">
    <source>
        <dbReference type="ARBA" id="ARBA00022777"/>
    </source>
</evidence>
<comment type="pathway">
    <text evidence="1 11">Metabolic intermediate biosynthesis; chorismate biosynthesis; chorismate from D-erythrose 4-phosphate and phosphoenolpyruvate: step 5/7.</text>
</comment>
<dbReference type="GO" id="GO:0009423">
    <property type="term" value="P:chorismate biosynthetic process"/>
    <property type="evidence" value="ECO:0007669"/>
    <property type="project" value="UniProtKB-UniRule"/>
</dbReference>
<name>A0A4Q1K267_9GAMM</name>
<dbReference type="InterPro" id="IPR000623">
    <property type="entry name" value="Shikimate_kinase/TSH1"/>
</dbReference>
<feature type="binding site" evidence="11">
    <location>
        <begin position="14"/>
        <end position="19"/>
    </location>
    <ligand>
        <name>ATP</name>
        <dbReference type="ChEBI" id="CHEBI:30616"/>
    </ligand>
</feature>
<evidence type="ECO:0000256" key="6">
    <source>
        <dbReference type="ARBA" id="ARBA00022741"/>
    </source>
</evidence>
<dbReference type="PRINTS" id="PR01100">
    <property type="entry name" value="SHIKIMTKNASE"/>
</dbReference>
<accession>A0A4Q1K267</accession>
<gene>
    <name evidence="11" type="primary">aroK</name>
    <name evidence="12" type="ORF">EPA99_02290</name>
</gene>
<dbReference type="GO" id="GO:0009073">
    <property type="term" value="P:aromatic amino acid family biosynthetic process"/>
    <property type="evidence" value="ECO:0007669"/>
    <property type="project" value="UniProtKB-KW"/>
</dbReference>
<keyword evidence="7 11" id="KW-0418">Kinase</keyword>
<feature type="binding site" evidence="11">
    <location>
        <position position="139"/>
    </location>
    <ligand>
        <name>substrate</name>
    </ligand>
</feature>
<dbReference type="PANTHER" id="PTHR21087">
    <property type="entry name" value="SHIKIMATE KINASE"/>
    <property type="match status" value="1"/>
</dbReference>
<evidence type="ECO:0000256" key="2">
    <source>
        <dbReference type="ARBA" id="ARBA00006997"/>
    </source>
</evidence>
<keyword evidence="11" id="KW-0479">Metal-binding</keyword>
<comment type="caution">
    <text evidence="12">The sequence shown here is derived from an EMBL/GenBank/DDBJ whole genome shotgun (WGS) entry which is preliminary data.</text>
</comment>
<evidence type="ECO:0000256" key="1">
    <source>
        <dbReference type="ARBA" id="ARBA00004842"/>
    </source>
</evidence>
<dbReference type="Proteomes" id="UP000289784">
    <property type="component" value="Unassembled WGS sequence"/>
</dbReference>
<proteinExistence type="inferred from homology"/>
<comment type="similarity">
    <text evidence="2 11">Belongs to the shikimate kinase family.</text>
</comment>
<evidence type="ECO:0000256" key="3">
    <source>
        <dbReference type="ARBA" id="ARBA00012154"/>
    </source>
</evidence>
<comment type="catalytic activity">
    <reaction evidence="10 11">
        <text>shikimate + ATP = 3-phosphoshikimate + ADP + H(+)</text>
        <dbReference type="Rhea" id="RHEA:13121"/>
        <dbReference type="ChEBI" id="CHEBI:15378"/>
        <dbReference type="ChEBI" id="CHEBI:30616"/>
        <dbReference type="ChEBI" id="CHEBI:36208"/>
        <dbReference type="ChEBI" id="CHEBI:145989"/>
        <dbReference type="ChEBI" id="CHEBI:456216"/>
        <dbReference type="EC" id="2.7.1.71"/>
    </reaction>
</comment>
<keyword evidence="11" id="KW-0963">Cytoplasm</keyword>
<keyword evidence="5 11" id="KW-0808">Transferase</keyword>
<evidence type="ECO:0000313" key="13">
    <source>
        <dbReference type="Proteomes" id="UP000289784"/>
    </source>
</evidence>
<evidence type="ECO:0000256" key="11">
    <source>
        <dbReference type="HAMAP-Rule" id="MF_00109"/>
    </source>
</evidence>
<comment type="cofactor">
    <cofactor evidence="11">
        <name>Mg(2+)</name>
        <dbReference type="ChEBI" id="CHEBI:18420"/>
    </cofactor>
    <text evidence="11">Binds 1 Mg(2+) ion per subunit.</text>
</comment>
<keyword evidence="8 11" id="KW-0067">ATP-binding</keyword>
<sequence>MNPAPNLVLVGPMGAGKTAIGRRIAERFSLQFVDLDQRIVEAAGISIPTIFEHAGEAGFRLRECEALADALAGEGMLISTGGGAVLDADNRALMQARGFVVYLQVGLESQLRRIGRDRNRPLLQTDNPKETLRQLSRIREPLYRQVADLMLDTDGLNPGQATASLTLKLARQWQRSEATA</sequence>
<dbReference type="CDD" id="cd00464">
    <property type="entry name" value="SK"/>
    <property type="match status" value="1"/>
</dbReference>
<keyword evidence="9 11" id="KW-0057">Aromatic amino acid biosynthesis</keyword>
<dbReference type="GO" id="GO:0004765">
    <property type="term" value="F:shikimate kinase activity"/>
    <property type="evidence" value="ECO:0007669"/>
    <property type="project" value="UniProtKB-UniRule"/>
</dbReference>
<dbReference type="SUPFAM" id="SSF52540">
    <property type="entry name" value="P-loop containing nucleoside triphosphate hydrolases"/>
    <property type="match status" value="1"/>
</dbReference>
<evidence type="ECO:0000256" key="8">
    <source>
        <dbReference type="ARBA" id="ARBA00022840"/>
    </source>
</evidence>
<keyword evidence="4 11" id="KW-0028">Amino-acid biosynthesis</keyword>
<dbReference type="Pfam" id="PF01202">
    <property type="entry name" value="SKI"/>
    <property type="match status" value="1"/>
</dbReference>
<dbReference type="PANTHER" id="PTHR21087:SF16">
    <property type="entry name" value="SHIKIMATE KINASE 1, CHLOROPLASTIC"/>
    <property type="match status" value="1"/>
</dbReference>
<comment type="caution">
    <text evidence="11">Lacks conserved residue(s) required for the propagation of feature annotation.</text>
</comment>
<comment type="subunit">
    <text evidence="11">Monomer.</text>
</comment>
<dbReference type="Gene3D" id="3.40.50.300">
    <property type="entry name" value="P-loop containing nucleotide triphosphate hydrolases"/>
    <property type="match status" value="1"/>
</dbReference>
<protein>
    <recommendedName>
        <fullName evidence="3 11">Shikimate kinase</fullName>
        <shortName evidence="11">SK</shortName>
        <ecNumber evidence="3 11">2.7.1.71</ecNumber>
    </recommendedName>
</protein>
<dbReference type="EC" id="2.7.1.71" evidence="3 11"/>
<keyword evidence="6 11" id="KW-0547">Nucleotide-binding</keyword>
<feature type="binding site" evidence="11">
    <location>
        <position position="120"/>
    </location>
    <ligand>
        <name>ATP</name>
        <dbReference type="ChEBI" id="CHEBI:30616"/>
    </ligand>
</feature>
<evidence type="ECO:0000256" key="4">
    <source>
        <dbReference type="ARBA" id="ARBA00022605"/>
    </source>
</evidence>
<dbReference type="HAMAP" id="MF_00109">
    <property type="entry name" value="Shikimate_kinase"/>
    <property type="match status" value="1"/>
</dbReference>
<dbReference type="InterPro" id="IPR031322">
    <property type="entry name" value="Shikimate/glucono_kinase"/>
</dbReference>
<comment type="function">
    <text evidence="11">Catalyzes the specific phosphorylation of the 3-hydroxyl group of shikimic acid using ATP as a cosubstrate.</text>
</comment>
<dbReference type="GO" id="GO:0008652">
    <property type="term" value="P:amino acid biosynthetic process"/>
    <property type="evidence" value="ECO:0007669"/>
    <property type="project" value="UniProtKB-KW"/>
</dbReference>
<dbReference type="OrthoDB" id="9800332at2"/>